<accession>A0A0R2MXG1</accession>
<feature type="compositionally biased region" description="Polar residues" evidence="1">
    <location>
        <begin position="681"/>
        <end position="691"/>
    </location>
</feature>
<comment type="caution">
    <text evidence="2">The sequence shown here is derived from an EMBL/GenBank/DDBJ whole genome shotgun (WGS) entry which is preliminary data.</text>
</comment>
<organism evidence="2 3">
    <name type="scientific">Lacticaseibacillus saniviri JCM 17471 = DSM 24301</name>
    <dbReference type="NCBI Taxonomy" id="1293598"/>
    <lineage>
        <taxon>Bacteria</taxon>
        <taxon>Bacillati</taxon>
        <taxon>Bacillota</taxon>
        <taxon>Bacilli</taxon>
        <taxon>Lactobacillales</taxon>
        <taxon>Lactobacillaceae</taxon>
        <taxon>Lacticaseibacillus</taxon>
    </lineage>
</organism>
<keyword evidence="3" id="KW-1185">Reference proteome</keyword>
<evidence type="ECO:0000313" key="2">
    <source>
        <dbReference type="EMBL" id="KRO16896.1"/>
    </source>
</evidence>
<protein>
    <recommendedName>
        <fullName evidence="4">WxL domain-containing protein</fullName>
    </recommendedName>
</protein>
<evidence type="ECO:0000256" key="1">
    <source>
        <dbReference type="SAM" id="MobiDB-lite"/>
    </source>
</evidence>
<evidence type="ECO:0000313" key="3">
    <source>
        <dbReference type="Proteomes" id="UP000050969"/>
    </source>
</evidence>
<dbReference type="InterPro" id="IPR013320">
    <property type="entry name" value="ConA-like_dom_sf"/>
</dbReference>
<dbReference type="STRING" id="1293598.IV56_GL000583"/>
<dbReference type="SUPFAM" id="SSF49899">
    <property type="entry name" value="Concanavalin A-like lectins/glucanases"/>
    <property type="match status" value="1"/>
</dbReference>
<sequence length="778" mass="83080">MFGDPPTLADGSPGFIPYDAYFHKVGPNSVLIKSPDGTHNAGLAVTTAGQNEVGALWSNSPVFNLDKQHLSVSMAMLIKQGFNYSGYIPGATPADPGDGMAFALTGSSIPTDSSKMNTGASVGVWRKEEISGAKFGSTPTLPADTNQLKKSAVITFDTYANLNTLDYNAYPSGSTATNASYVGFNYPDQAGTYTVGADHYRTDTSNWYWPVHLMYDAGTQTNSSTTTLPRPFNTGVSLLSKSSTLNNNYSLDKWHILDVTWDHALASDPAGGGTLTYRLTGVQTNADGSDKPLVRRIRWTDAQINTIFGTHQLSVGFTGSTGSQFEANVFAFRSLPGWVNAGGYTSLTKKDDSPAEITPANAANPPVLKTNDQLKYNFTVTFDNDSLHNWSDDPQSALTAVVPINKYFVFPNKNSSESIDVTYPDGTTGTADATILPKDSTHPDNRYVKVTGINSFKLPSTSTSGTQKLTFNMRVDVDQIPTSEIAAGATKEFTDDTATVSGDTAQIHLENQAQTTNPYSIHYQIQNNNLPYNPPADPTLDSVPSLTFVAINTDAQIINVSDLINGTYTRSVKDQSPKKVATTNDLNPLLTADNNQYFLLATANYNKAVPTNSLLQITGNNAKQWDLQLSLSNFALSDSTGKVITDSNGDPQTPLPQRSTIAFISTTGGSNSPANYWPGTNLASSTETSSPKAMVKDDGSGYILMNAQSAASLKYSGSFGSNFSTDGGFTMESGDTSGTSNPTGTIYSILGFDGKMPTVKVGHYTSTATWTLSTTPTS</sequence>
<name>A0A0R2MXG1_9LACO</name>
<proteinExistence type="predicted"/>
<gene>
    <name evidence="2" type="ORF">IV56_GL000583</name>
</gene>
<dbReference type="AlphaFoldDB" id="A0A0R2MXG1"/>
<feature type="region of interest" description="Disordered" evidence="1">
    <location>
        <begin position="672"/>
        <end position="691"/>
    </location>
</feature>
<evidence type="ECO:0008006" key="4">
    <source>
        <dbReference type="Google" id="ProtNLM"/>
    </source>
</evidence>
<dbReference type="PATRIC" id="fig|1293598.4.peg.625"/>
<reference evidence="2 3" key="1">
    <citation type="journal article" date="2015" name="Genome Announc.">
        <title>Expanding the biotechnology potential of lactobacilli through comparative genomics of 213 strains and associated genera.</title>
        <authorList>
            <person name="Sun Z."/>
            <person name="Harris H.M."/>
            <person name="McCann A."/>
            <person name="Guo C."/>
            <person name="Argimon S."/>
            <person name="Zhang W."/>
            <person name="Yang X."/>
            <person name="Jeffery I.B."/>
            <person name="Cooney J.C."/>
            <person name="Kagawa T.F."/>
            <person name="Liu W."/>
            <person name="Song Y."/>
            <person name="Salvetti E."/>
            <person name="Wrobel A."/>
            <person name="Rasinkangas P."/>
            <person name="Parkhill J."/>
            <person name="Rea M.C."/>
            <person name="O'Sullivan O."/>
            <person name="Ritari J."/>
            <person name="Douillard F.P."/>
            <person name="Paul Ross R."/>
            <person name="Yang R."/>
            <person name="Briner A.E."/>
            <person name="Felis G.E."/>
            <person name="de Vos W.M."/>
            <person name="Barrangou R."/>
            <person name="Klaenhammer T.R."/>
            <person name="Caufield P.W."/>
            <person name="Cui Y."/>
            <person name="Zhang H."/>
            <person name="O'Toole P.W."/>
        </authorList>
    </citation>
    <scope>NUCLEOTIDE SEQUENCE [LARGE SCALE GENOMIC DNA]</scope>
    <source>
        <strain evidence="2 3">DSM 24301</strain>
    </source>
</reference>
<dbReference type="EMBL" id="JQCE01000027">
    <property type="protein sequence ID" value="KRO16896.1"/>
    <property type="molecule type" value="Genomic_DNA"/>
</dbReference>
<dbReference type="Proteomes" id="UP000050969">
    <property type="component" value="Unassembled WGS sequence"/>
</dbReference>